<proteinExistence type="predicted"/>
<organism evidence="3 4">
    <name type="scientific">Cirrhinus mrigala</name>
    <name type="common">Mrigala</name>
    <dbReference type="NCBI Taxonomy" id="683832"/>
    <lineage>
        <taxon>Eukaryota</taxon>
        <taxon>Metazoa</taxon>
        <taxon>Chordata</taxon>
        <taxon>Craniata</taxon>
        <taxon>Vertebrata</taxon>
        <taxon>Euteleostomi</taxon>
        <taxon>Actinopterygii</taxon>
        <taxon>Neopterygii</taxon>
        <taxon>Teleostei</taxon>
        <taxon>Ostariophysi</taxon>
        <taxon>Cypriniformes</taxon>
        <taxon>Cyprinidae</taxon>
        <taxon>Labeoninae</taxon>
        <taxon>Labeonini</taxon>
        <taxon>Cirrhinus</taxon>
    </lineage>
</organism>
<sequence length="360" mass="40816">MPLTPVLPPMALPTGLEAATMEHALKMKVRSLKVQVCKLKTKLREVNQLKITRKACVNKESMIKHLKKLLPAKAYTFAMETTKPVDKICAIITDEISLKQAVHYNEPADRIEGFEDFGRGQRTMPLHSCGRNSSDITSGPIPHTRLQSLLLEAIRELKAAGMECLVFVCDQGSGNCSMLTRLGVTKEKAYFEVDAVRVFCLWDPPHLIKNIRNNWRSSGFMLDGDRIFWAILEELYTYVSKQDSRLCCCLTKKHVHLPPFASMRVRFAAQVLSHSVAVGIKTLAQVKQLTGQAQRNYMAAAKFCENFDGIFNCVEGWQHNIVCLKMIWCVLRERHQVPYLLTNRLNQDCLENAYSAIRGM</sequence>
<evidence type="ECO:0000259" key="1">
    <source>
        <dbReference type="Pfam" id="PF21787"/>
    </source>
</evidence>
<evidence type="ECO:0000259" key="2">
    <source>
        <dbReference type="Pfam" id="PF21788"/>
    </source>
</evidence>
<dbReference type="Proteomes" id="UP001529510">
    <property type="component" value="Unassembled WGS sequence"/>
</dbReference>
<evidence type="ECO:0008006" key="5">
    <source>
        <dbReference type="Google" id="ProtNLM"/>
    </source>
</evidence>
<name>A0ABD0MF50_CIRMR</name>
<dbReference type="InterPro" id="IPR048366">
    <property type="entry name" value="TNP-like_GBD"/>
</dbReference>
<dbReference type="EMBL" id="JAMKFB020000850">
    <property type="protein sequence ID" value="KAL0146898.1"/>
    <property type="molecule type" value="Genomic_DNA"/>
</dbReference>
<dbReference type="AlphaFoldDB" id="A0ABD0MF50"/>
<feature type="domain" description="Transposable element P transposase-like RNase H" evidence="1">
    <location>
        <begin position="79"/>
        <end position="121"/>
    </location>
</feature>
<keyword evidence="4" id="KW-1185">Reference proteome</keyword>
<accession>A0ABD0MF50</accession>
<feature type="domain" description="Transposable element P transposase-like GTP-binding insertion" evidence="2">
    <location>
        <begin position="206"/>
        <end position="318"/>
    </location>
</feature>
<protein>
    <recommendedName>
        <fullName evidence="5">Transposable element P transposase</fullName>
    </recommendedName>
</protein>
<evidence type="ECO:0000313" key="3">
    <source>
        <dbReference type="EMBL" id="KAL0146898.1"/>
    </source>
</evidence>
<comment type="caution">
    <text evidence="3">The sequence shown here is derived from an EMBL/GenBank/DDBJ whole genome shotgun (WGS) entry which is preliminary data.</text>
</comment>
<dbReference type="InterPro" id="IPR048365">
    <property type="entry name" value="TNP-like_RNaseH_N"/>
</dbReference>
<reference evidence="3 4" key="1">
    <citation type="submission" date="2024-05" db="EMBL/GenBank/DDBJ databases">
        <title>Genome sequencing and assembly of Indian major carp, Cirrhinus mrigala (Hamilton, 1822).</title>
        <authorList>
            <person name="Mohindra V."/>
            <person name="Chowdhury L.M."/>
            <person name="Lal K."/>
            <person name="Jena J.K."/>
        </authorList>
    </citation>
    <scope>NUCLEOTIDE SEQUENCE [LARGE SCALE GENOMIC DNA]</scope>
    <source>
        <strain evidence="3">CM1030</strain>
        <tissue evidence="3">Blood</tissue>
    </source>
</reference>
<dbReference type="Pfam" id="PF21788">
    <property type="entry name" value="TNP-like_GBD"/>
    <property type="match status" value="1"/>
</dbReference>
<dbReference type="Pfam" id="PF21787">
    <property type="entry name" value="TNP-like_RNaseH_N"/>
    <property type="match status" value="1"/>
</dbReference>
<evidence type="ECO:0000313" key="4">
    <source>
        <dbReference type="Proteomes" id="UP001529510"/>
    </source>
</evidence>
<gene>
    <name evidence="3" type="ORF">M9458_057837</name>
</gene>